<protein>
    <recommendedName>
        <fullName evidence="3">Inositol 1,4,5-trisphosphate receptor</fullName>
    </recommendedName>
</protein>
<comment type="domain">
    <text evidence="3">The receptor contains a calcium channel in its C-terminal extremity. Its large N-terminal cytoplasmic region has the ligand-binding site in the N-terminus and modulatory sites in the middle portion immediately upstream of the channel region.</text>
</comment>
<keyword evidence="3" id="KW-0256">Endoplasmic reticulum</keyword>
<dbReference type="GO" id="GO:0035091">
    <property type="term" value="F:phosphatidylinositol binding"/>
    <property type="evidence" value="ECO:0007669"/>
    <property type="project" value="TreeGrafter"/>
</dbReference>
<keyword evidence="3" id="KW-0106">Calcium</keyword>
<feature type="domain" description="MIR" evidence="4">
    <location>
        <begin position="83"/>
        <end position="139"/>
    </location>
</feature>
<dbReference type="GO" id="GO:0070679">
    <property type="term" value="F:inositol 1,4,5 trisphosphate binding"/>
    <property type="evidence" value="ECO:0007669"/>
    <property type="project" value="UniProtKB-UniRule"/>
</dbReference>
<comment type="caution">
    <text evidence="5">The sequence shown here is derived from an EMBL/GenBank/DDBJ whole genome shotgun (WGS) entry which is preliminary data.</text>
</comment>
<name>A0A498NYT2_LABRO</name>
<dbReference type="GO" id="GO:0005789">
    <property type="term" value="C:endoplasmic reticulum membrane"/>
    <property type="evidence" value="ECO:0007669"/>
    <property type="project" value="UniProtKB-SubCell"/>
</dbReference>
<dbReference type="InterPro" id="IPR015925">
    <property type="entry name" value="Ryanodine_IP3_receptor"/>
</dbReference>
<proteinExistence type="inferred from homology"/>
<comment type="similarity">
    <text evidence="3">Belongs to the InsP3 receptor family.</text>
</comment>
<dbReference type="InterPro" id="IPR036300">
    <property type="entry name" value="MIR_dom_sf"/>
</dbReference>
<comment type="function">
    <text evidence="3">Receptor for inositol 1,4,5-trisphosphate, a second messenger that mediates the release of intracellular calcium.</text>
</comment>
<dbReference type="STRING" id="84645.A0A498NYT2"/>
<dbReference type="GO" id="GO:0030667">
    <property type="term" value="C:secretory granule membrane"/>
    <property type="evidence" value="ECO:0007669"/>
    <property type="project" value="TreeGrafter"/>
</dbReference>
<keyword evidence="3" id="KW-0472">Membrane</keyword>
<keyword evidence="3" id="KW-0107">Calcium channel</keyword>
<dbReference type="GO" id="GO:0051209">
    <property type="term" value="P:release of sequestered calcium ion into cytosol"/>
    <property type="evidence" value="ECO:0007669"/>
    <property type="project" value="UniProtKB-UniRule"/>
</dbReference>
<keyword evidence="1" id="KW-0677">Repeat</keyword>
<dbReference type="GO" id="GO:0016529">
    <property type="term" value="C:sarcoplasmic reticulum"/>
    <property type="evidence" value="ECO:0007669"/>
    <property type="project" value="TreeGrafter"/>
</dbReference>
<dbReference type="InterPro" id="IPR016093">
    <property type="entry name" value="MIR_motif"/>
</dbReference>
<keyword evidence="3" id="KW-0406">Ion transport</keyword>
<sequence>MMSKLTALNSPANAIKNVLCGRTSLTPSLRHGKTRQFFETVLNLVLWDINNCKTVVVIGDKVVLNPVNAGQPLHASSHQLVDNPGCNEGDVVRLFHAEQEKFLTCDEHRKKQYVFLRTTGRQSATSATSSKALWEVEVVQHDPCRGGAGYWNSLFRFKHLATGHYLAAEHIKDIFGDLSVHRLILTMRKSRKNRVHP</sequence>
<dbReference type="PROSITE" id="PS50919">
    <property type="entry name" value="MIR"/>
    <property type="match status" value="1"/>
</dbReference>
<dbReference type="PANTHER" id="PTHR13715">
    <property type="entry name" value="RYANODINE RECEPTOR AND IP3 RECEPTOR"/>
    <property type="match status" value="1"/>
</dbReference>
<dbReference type="GO" id="GO:0005509">
    <property type="term" value="F:calcium ion binding"/>
    <property type="evidence" value="ECO:0007669"/>
    <property type="project" value="TreeGrafter"/>
</dbReference>
<evidence type="ECO:0000259" key="4">
    <source>
        <dbReference type="PROSITE" id="PS50919"/>
    </source>
</evidence>
<evidence type="ECO:0000313" key="5">
    <source>
        <dbReference type="EMBL" id="RXN36938.1"/>
    </source>
</evidence>
<gene>
    <name evidence="5" type="ORF">ROHU_002500</name>
</gene>
<dbReference type="AlphaFoldDB" id="A0A498NYT2"/>
<evidence type="ECO:0000256" key="2">
    <source>
        <dbReference type="ARBA" id="ARBA00036634"/>
    </source>
</evidence>
<keyword evidence="3" id="KW-0109">Calcium transport</keyword>
<comment type="catalytic activity">
    <reaction evidence="2">
        <text>Ca(2+)(in) = Ca(2+)(out)</text>
        <dbReference type="Rhea" id="RHEA:29671"/>
        <dbReference type="ChEBI" id="CHEBI:29108"/>
    </reaction>
</comment>
<dbReference type="Gene3D" id="2.80.10.50">
    <property type="match status" value="2"/>
</dbReference>
<dbReference type="Proteomes" id="UP000290572">
    <property type="component" value="Unassembled WGS sequence"/>
</dbReference>
<reference evidence="5 6" key="1">
    <citation type="submission" date="2018-03" db="EMBL/GenBank/DDBJ databases">
        <title>Draft genome sequence of Rohu Carp (Labeo rohita).</title>
        <authorList>
            <person name="Das P."/>
            <person name="Kushwaha B."/>
            <person name="Joshi C.G."/>
            <person name="Kumar D."/>
            <person name="Nagpure N.S."/>
            <person name="Sahoo L."/>
            <person name="Das S.P."/>
            <person name="Bit A."/>
            <person name="Patnaik S."/>
            <person name="Meher P.K."/>
            <person name="Jayasankar P."/>
            <person name="Koringa P.G."/>
            <person name="Patel N.V."/>
            <person name="Hinsu A.T."/>
            <person name="Kumar R."/>
            <person name="Pandey M."/>
            <person name="Agarwal S."/>
            <person name="Srivastava S."/>
            <person name="Singh M."/>
            <person name="Iquebal M.A."/>
            <person name="Jaiswal S."/>
            <person name="Angadi U.B."/>
            <person name="Kumar N."/>
            <person name="Raza M."/>
            <person name="Shah T.M."/>
            <person name="Rai A."/>
            <person name="Jena J.K."/>
        </authorList>
    </citation>
    <scope>NUCLEOTIDE SEQUENCE [LARGE SCALE GENOMIC DNA]</scope>
    <source>
        <strain evidence="5">DASCIFA01</strain>
        <tissue evidence="5">Testis</tissue>
    </source>
</reference>
<dbReference type="GO" id="GO:0005220">
    <property type="term" value="F:inositol 1,4,5-trisphosphate-gated calcium channel activity"/>
    <property type="evidence" value="ECO:0007669"/>
    <property type="project" value="UniProtKB-UniRule"/>
</dbReference>
<keyword evidence="3" id="KW-0813">Transport</keyword>
<dbReference type="Pfam" id="PF08709">
    <property type="entry name" value="Ins145_P3_rec"/>
    <property type="match status" value="1"/>
</dbReference>
<comment type="subunit">
    <text evidence="3">Homotetramer.</text>
</comment>
<keyword evidence="3" id="KW-0407">Ion channel</keyword>
<evidence type="ECO:0000313" key="6">
    <source>
        <dbReference type="Proteomes" id="UP000290572"/>
    </source>
</evidence>
<dbReference type="EMBL" id="QBIY01006743">
    <property type="protein sequence ID" value="RXN36938.1"/>
    <property type="molecule type" value="Genomic_DNA"/>
</dbReference>
<dbReference type="SUPFAM" id="SSF82109">
    <property type="entry name" value="MIR domain"/>
    <property type="match status" value="1"/>
</dbReference>
<dbReference type="PRINTS" id="PR00779">
    <property type="entry name" value="INSP3RECEPTR"/>
</dbReference>
<dbReference type="InterPro" id="IPR014821">
    <property type="entry name" value="Ins145_P3_rcpt"/>
</dbReference>
<keyword evidence="3" id="KW-1071">Ligand-gated ion channel</keyword>
<dbReference type="SMART" id="SM00472">
    <property type="entry name" value="MIR"/>
    <property type="match status" value="2"/>
</dbReference>
<keyword evidence="3 5" id="KW-0675">Receptor</keyword>
<evidence type="ECO:0000256" key="3">
    <source>
        <dbReference type="RuleBase" id="RU368044"/>
    </source>
</evidence>
<dbReference type="InterPro" id="IPR000493">
    <property type="entry name" value="InsP3_rcpt"/>
</dbReference>
<keyword evidence="6" id="KW-1185">Reference proteome</keyword>
<dbReference type="GO" id="GO:0005886">
    <property type="term" value="C:plasma membrane"/>
    <property type="evidence" value="ECO:0007669"/>
    <property type="project" value="TreeGrafter"/>
</dbReference>
<accession>A0A498NYT2</accession>
<dbReference type="PANTHER" id="PTHR13715:SF52">
    <property type="entry name" value="INOSITOL 1,4,5-TRISPHOSPHATE RECEPTOR TYPE 1"/>
    <property type="match status" value="1"/>
</dbReference>
<comment type="subcellular location">
    <subcellularLocation>
        <location evidence="3">Endoplasmic reticulum membrane</location>
        <topology evidence="3">Multi-pass membrane protein</topology>
    </subcellularLocation>
</comment>
<organism evidence="5 6">
    <name type="scientific">Labeo rohita</name>
    <name type="common">Indian major carp</name>
    <name type="synonym">Cyprinus rohita</name>
    <dbReference type="NCBI Taxonomy" id="84645"/>
    <lineage>
        <taxon>Eukaryota</taxon>
        <taxon>Metazoa</taxon>
        <taxon>Chordata</taxon>
        <taxon>Craniata</taxon>
        <taxon>Vertebrata</taxon>
        <taxon>Euteleostomi</taxon>
        <taxon>Actinopterygii</taxon>
        <taxon>Neopterygii</taxon>
        <taxon>Teleostei</taxon>
        <taxon>Ostariophysi</taxon>
        <taxon>Cypriniformes</taxon>
        <taxon>Cyprinidae</taxon>
        <taxon>Labeoninae</taxon>
        <taxon>Labeonini</taxon>
        <taxon>Labeo</taxon>
    </lineage>
</organism>
<evidence type="ECO:0000256" key="1">
    <source>
        <dbReference type="ARBA" id="ARBA00022737"/>
    </source>
</evidence>
<dbReference type="Pfam" id="PF02815">
    <property type="entry name" value="MIR"/>
    <property type="match status" value="1"/>
</dbReference>